<feature type="domain" description="Ig-like" evidence="1">
    <location>
        <begin position="2444"/>
        <end position="2537"/>
    </location>
</feature>
<feature type="domain" description="Ig-like" evidence="1">
    <location>
        <begin position="1896"/>
        <end position="1987"/>
    </location>
</feature>
<keyword evidence="2" id="KW-1185">Reference proteome</keyword>
<dbReference type="GeneID" id="106471424"/>
<reference evidence="3" key="1">
    <citation type="submission" date="2025-08" db="UniProtKB">
        <authorList>
            <consortium name="RefSeq"/>
        </authorList>
    </citation>
    <scope>IDENTIFICATION</scope>
    <source>
        <tissue evidence="3">Muscle</tissue>
    </source>
</reference>
<dbReference type="SUPFAM" id="SSF48726">
    <property type="entry name" value="Immunoglobulin"/>
    <property type="match status" value="22"/>
</dbReference>
<feature type="domain" description="Ig-like" evidence="1">
    <location>
        <begin position="1504"/>
        <end position="1594"/>
    </location>
</feature>
<dbReference type="PANTHER" id="PTHR47633">
    <property type="entry name" value="IMMUNOGLOBULIN"/>
    <property type="match status" value="1"/>
</dbReference>
<feature type="domain" description="Ig-like" evidence="1">
    <location>
        <begin position="2024"/>
        <end position="2116"/>
    </location>
</feature>
<dbReference type="InterPro" id="IPR013783">
    <property type="entry name" value="Ig-like_fold"/>
</dbReference>
<feature type="domain" description="Ig-like" evidence="1">
    <location>
        <begin position="2168"/>
        <end position="2254"/>
    </location>
</feature>
<name>A0ABM1BRX2_LIMPO</name>
<feature type="domain" description="Ig-like" evidence="1">
    <location>
        <begin position="2716"/>
        <end position="2754"/>
    </location>
</feature>
<evidence type="ECO:0000313" key="3">
    <source>
        <dbReference type="RefSeq" id="XP_013787479.1"/>
    </source>
</evidence>
<feature type="domain" description="Ig-like" evidence="1">
    <location>
        <begin position="2578"/>
        <end position="2669"/>
    </location>
</feature>
<feature type="domain" description="Ig-like" evidence="1">
    <location>
        <begin position="1238"/>
        <end position="1331"/>
    </location>
</feature>
<feature type="domain" description="Ig-like" evidence="1">
    <location>
        <begin position="571"/>
        <end position="664"/>
    </location>
</feature>
<feature type="domain" description="Ig-like" evidence="1">
    <location>
        <begin position="1656"/>
        <end position="1749"/>
    </location>
</feature>
<gene>
    <name evidence="3" type="primary">LOC106471424</name>
</gene>
<dbReference type="InterPro" id="IPR036179">
    <property type="entry name" value="Ig-like_dom_sf"/>
</dbReference>
<dbReference type="InterPro" id="IPR003598">
    <property type="entry name" value="Ig_sub2"/>
</dbReference>
<dbReference type="PROSITE" id="PS50835">
    <property type="entry name" value="IG_LIKE"/>
    <property type="match status" value="22"/>
</dbReference>
<dbReference type="InterPro" id="IPR003599">
    <property type="entry name" value="Ig_sub"/>
</dbReference>
<dbReference type="Proteomes" id="UP000694941">
    <property type="component" value="Unplaced"/>
</dbReference>
<dbReference type="Pfam" id="PF07679">
    <property type="entry name" value="I-set"/>
    <property type="match status" value="22"/>
</dbReference>
<feature type="domain" description="Ig-like" evidence="1">
    <location>
        <begin position="1098"/>
        <end position="1195"/>
    </location>
</feature>
<feature type="domain" description="Ig-like" evidence="1">
    <location>
        <begin position="2990"/>
        <end position="3079"/>
    </location>
</feature>
<protein>
    <submittedName>
        <fullName evidence="3">Titin-like</fullName>
    </submittedName>
</protein>
<feature type="domain" description="Ig-like" evidence="1">
    <location>
        <begin position="40"/>
        <end position="130"/>
    </location>
</feature>
<dbReference type="CDD" id="cd00096">
    <property type="entry name" value="Ig"/>
    <property type="match status" value="1"/>
</dbReference>
<dbReference type="SMART" id="SM00409">
    <property type="entry name" value="IG"/>
    <property type="match status" value="22"/>
</dbReference>
<evidence type="ECO:0000259" key="1">
    <source>
        <dbReference type="PROSITE" id="PS50835"/>
    </source>
</evidence>
<feature type="non-terminal residue" evidence="3">
    <location>
        <position position="3083"/>
    </location>
</feature>
<dbReference type="SMART" id="SM00406">
    <property type="entry name" value="IGv"/>
    <property type="match status" value="2"/>
</dbReference>
<feature type="domain" description="Ig-like" evidence="1">
    <location>
        <begin position="1372"/>
        <end position="1458"/>
    </location>
</feature>
<dbReference type="InterPro" id="IPR013106">
    <property type="entry name" value="Ig_V-set"/>
</dbReference>
<feature type="domain" description="Ig-like" evidence="1">
    <location>
        <begin position="2307"/>
        <end position="2397"/>
    </location>
</feature>
<dbReference type="InterPro" id="IPR007110">
    <property type="entry name" value="Ig-like_dom"/>
</dbReference>
<feature type="domain" description="Ig-like" evidence="1">
    <location>
        <begin position="970"/>
        <end position="1061"/>
    </location>
</feature>
<dbReference type="Gene3D" id="2.60.40.10">
    <property type="entry name" value="Immunoglobulins"/>
    <property type="match status" value="22"/>
</dbReference>
<feature type="domain" description="Ig-like" evidence="1">
    <location>
        <begin position="836"/>
        <end position="930"/>
    </location>
</feature>
<dbReference type="RefSeq" id="XP_013787479.1">
    <property type="nucleotide sequence ID" value="XM_013932025.1"/>
</dbReference>
<feature type="domain" description="Ig-like" evidence="1">
    <location>
        <begin position="438"/>
        <end position="528"/>
    </location>
</feature>
<feature type="domain" description="Ig-like" evidence="1">
    <location>
        <begin position="305"/>
        <end position="395"/>
    </location>
</feature>
<proteinExistence type="predicted"/>
<dbReference type="SMART" id="SM00408">
    <property type="entry name" value="IGc2"/>
    <property type="match status" value="21"/>
</dbReference>
<sequence length="3083" mass="348974">KSGVILESQCPEGLEKIQQLEDTSRYRRIVEEETVITQKPTFTKSLHNIQVIEGTNIHLECRLAPVGDPSMKVDWFLNNVPIRIGHRFRPAHEFDYVALDILSIYPEDSGVYTCKATSSLGQAVTSCSVNCIAKSQVILESQQPESLEKIQYLEDTSRYKRDTWVEEVAKVRPKFTDHMHNLSLHEGQQAHFECRLEPVNDSSLKVEWFRNGIALPSGHRYRLFHDFGYVALTILSVVPEDAGSYTCRATNSIGTAEISANLNCQSKTAIISETQHPEGLQKIQQLESYTRYTRQEEEKVITQVPVFVSQLHDVEIKEGQRVHFECRLLPVGDTNLKVEWFHNGKPIKMGTRFIETLSFGFVALDIMYAYPEDAGTYMCRATNALGEAVTSAQLRCYEKDKLILDSQQPDSLQKIQQLEDSSRYHKTTTVEEAISQSPVFVQPMRNLQLQENQSAHFECRLIPIGDPKLKVEWFFNGVALMQATRVTTMHDFGYAALDLAYVKPEDSGTYSCKATNELGQAVCSATLTVKGSSNLLLESQQPDSLHQIQYLEDSTRHQREVTEEMVITSRPVFVTPLRGPTKLTEGQNSHLECKIEPYPDPTMKIEWFYNGQILKTAHRFRTVYDFGHVALDIFSVNAEDSGEYMVKATNCLGTSTSSVVIQVTAKSGLILESQQPDSLQQIQYLEDESRFRKTTVEEVVYDQRPAFGRLLHDLENLVEGQRAHLEATLTPVNDPNLKIEWFFNGYPIQQGHRFKTTCDFGYVALDILYVLPEDTGTYICKAVNKVGEAITTCSLRVQSKSGIILDTLHEEGLEKIRELETSYIPKAEEPVIQVCPPVFLKPLINQENLMEGKPVHLECRLEPVNDPKLQVMWYINGVEIQAGHRFRTTHDFGYVALDILYANPEDTGIYMCKAVNDLGEAVSTCSIKIQGRRNVYFETQHPEGLEKIRELECQPKYQSVEVEERPVSKPYFTLELKGITELIEGQTGHLECRVEPAHDSNLHVEILHNGKPLDAGSRFHVTFDFGYVALDIRHVLPEDTGMFTVKAKNNLGEATSSINIRVQAKTSIIMDTQHPEGLAKIQALEDEARQRSDVYVEPRTFQRPVFTAPLHNLDDLVEGQSAHLECRLIPVGDPTLKVEWFFDEKSIQPGSRVKTTHDFGYVALDIQYVRPDDVGVYMCRASNEMGEAVTTATIKVVKTKTSIILETQHPEGLEKIQELENARNLAAPEVPEKVFEKPVFTMPLTGPPELVEGQPAHFKCRVIPVGDPNLKFEWFVNGVELKMGTRFQVTHDFGLVSLDIMSTIPEDSGVYMCKAVNLAGEAVTSTSIKVRSRQGVLGESQHPEAYKKTQKFELDSTCIPEVWWDARPATRPVFTKHLVNQEKLIEGQNVRLEGTLEPVDDEKLKVEWFKNSKTIIQGTRIRTAFDFGHVTLDIYGIRPEDSGIYTCRAVNEAGEAVSTCTIKVEGREGVLSGSQHPGSLPKIQQLETTFRSEPEFVEPSYESPVFITHLNNLELREGEPAHFQCQVEPSRDPTLIIDFLVNGKPLPAATKFMVKNDFGFVTLDISHAYTGDAGIYTCRATNNKGQAVTTGSLKVHANFTTLQNCCYSTCSCLSRDIIYGTQHPMGQVGLSRIQEVEEAYLSRYQMPVEEAEQEFPKPVFVEPLQANFTVNEGEGLRLYCRYEPSADPKLAIEWFFNGKPLELASRFTSTSDFGQVTLTISDLWPRDCGVYTCRAHNKRGEAFTSTTLQCVGKSFIYEGTLHPEGERGLERIQDLEESLVRQSEGVLLEEEGHPPIFTSQFQNLTNLSEGDIAHFEATLTPAGDQTMVVEWFFNEKPLKAGHRIRTVHAFGMVVLEILGVIAEDTGRYTCRATNKWGKAEITVILETVDRSRGQKPHFTTQLQSIVGLKEGDSAHFECFLVPVGDPAMKVEWFHNGQPLRDSSRIKTLSDFGYVVMDISFVHVEDVGEYICVATNKYGSDTTRCILECAGHGKIFRDSLQPQSLEKIAALEGYSHYKTSMTVGPSVNQPPKFHSQIQSLVHLVEGQSAHFEAQLSPVNDPNLKVEWFFNGQPFRHGHRFRTFHDFGIVILDILYCYGEDSGEYMCKATNRLGTDVTKTVLRCTSKSSLILEPQLPPEMAGGTEHIIELEEALYQSRMEISEEITREAPQFTKPLDNLTNMHEGESAHFEARLIPTDDPDLKLEWFKDGKPLRAGTRIRTIHDFGFVVLEISPVYPEDSGIYSCRAVNRIGEAVTTCTMKCEGKRGIILETQLPEGMETGIEKIARFEDISSTRVAETWMDIDISQAPKFISKPQDISLPENSLAHFECRLIPVGDPTMRVEWFHNGKPLITGTRVRSISDFGFVILEIAGVYKRDIGVYTCKAVNRVGEATASANLTVKSKASVIVDPQLPEDFKSSTKTLQHLEESLYQKQETVFDEEKPQPPRFITHIQDLTDKVEGDFAHFECRLEPQGDPNLTVEWYYNGQPLITGSRVHTINDFGFVVLEIDWLFPRDAGEYVCKAVNRWGTDSTRAVLKVKNKRDIIMESQLPEGMSADKLRALEYPSMQEQPVEEGPLQPPHFVTQIQPQENLNEGDGAHFECHLEPVNDPKLRVEWYRNGQPLRTGHKFKTTHDFGYVALDVLYVYPEDSGEYMARAINDLGEDITRTTLKCKGKPALIYQTQLPKEMEGGVRKIVEMEAAWQRVEDIEEMPQERTAPMFVMKPEPQVVLEGDGAKFQCRVSGNPRPRLMWILNNQSVINGSRCRLTYDGIFHLEIPKSKLYDQGKVEVIARNTLGQAYCWTTLEVKPRFDDYRAVLKHSPKPWYDSEVKRYQKDRQESELQRVFEEKLTPGGTKVDVWKTQEYEGEHVKIKQRLEEEDTKKMQPEVKRFKTDAFYIDSVTGERRTEQQSQVSWMTKSYQDKVEHTVHTPMLPETLVHGKEVQVSKQKQTQREVKGEWEVTRHTTLTETMEQEHKGITQERKVIGPVSETKPPLFTKKIQPCPVVVGDTAKFDCTFTGTPTPTITWYRENFPISPSQKFMIKTTDKTSTLTIEKVCINDSGMFSVKAENRGGSAKSSSNLVVEGR</sequence>
<feature type="domain" description="Ig-like" evidence="1">
    <location>
        <begin position="705"/>
        <end position="791"/>
    </location>
</feature>
<feature type="non-terminal residue" evidence="3">
    <location>
        <position position="1"/>
    </location>
</feature>
<accession>A0ABM1BRX2</accession>
<feature type="domain" description="Ig-like" evidence="1">
    <location>
        <begin position="173"/>
        <end position="263"/>
    </location>
</feature>
<evidence type="ECO:0000313" key="2">
    <source>
        <dbReference type="Proteomes" id="UP000694941"/>
    </source>
</evidence>
<dbReference type="InterPro" id="IPR013098">
    <property type="entry name" value="Ig_I-set"/>
</dbReference>
<feature type="domain" description="Ig-like" evidence="1">
    <location>
        <begin position="1794"/>
        <end position="1882"/>
    </location>
</feature>
<organism evidence="2 3">
    <name type="scientific">Limulus polyphemus</name>
    <name type="common">Atlantic horseshoe crab</name>
    <dbReference type="NCBI Taxonomy" id="6850"/>
    <lineage>
        <taxon>Eukaryota</taxon>
        <taxon>Metazoa</taxon>
        <taxon>Ecdysozoa</taxon>
        <taxon>Arthropoda</taxon>
        <taxon>Chelicerata</taxon>
        <taxon>Merostomata</taxon>
        <taxon>Xiphosura</taxon>
        <taxon>Limulidae</taxon>
        <taxon>Limulus</taxon>
    </lineage>
</organism>
<dbReference type="PANTHER" id="PTHR47633:SF4">
    <property type="entry name" value="MYOPALLADIN ISOFORM X1"/>
    <property type="match status" value="1"/>
</dbReference>